<feature type="region of interest" description="Disordered" evidence="1">
    <location>
        <begin position="149"/>
        <end position="169"/>
    </location>
</feature>
<feature type="compositionally biased region" description="Acidic residues" evidence="1">
    <location>
        <begin position="155"/>
        <end position="164"/>
    </location>
</feature>
<dbReference type="KEGG" id="vcn:VOLCADRAFT_97723"/>
<evidence type="ECO:0000256" key="1">
    <source>
        <dbReference type="SAM" id="MobiDB-lite"/>
    </source>
</evidence>
<gene>
    <name evidence="3" type="ORF">VOLCADRAFT_97723</name>
</gene>
<reference evidence="3 4" key="1">
    <citation type="journal article" date="2010" name="Science">
        <title>Genomic analysis of organismal complexity in the multicellular green alga Volvox carteri.</title>
        <authorList>
            <person name="Prochnik S.E."/>
            <person name="Umen J."/>
            <person name="Nedelcu A.M."/>
            <person name="Hallmann A."/>
            <person name="Miller S.M."/>
            <person name="Nishii I."/>
            <person name="Ferris P."/>
            <person name="Kuo A."/>
            <person name="Mitros T."/>
            <person name="Fritz-Laylin L.K."/>
            <person name="Hellsten U."/>
            <person name="Chapman J."/>
            <person name="Simakov O."/>
            <person name="Rensing S.A."/>
            <person name="Terry A."/>
            <person name="Pangilinan J."/>
            <person name="Kapitonov V."/>
            <person name="Jurka J."/>
            <person name="Salamov A."/>
            <person name="Shapiro H."/>
            <person name="Schmutz J."/>
            <person name="Grimwood J."/>
            <person name="Lindquist E."/>
            <person name="Lucas S."/>
            <person name="Grigoriev I.V."/>
            <person name="Schmitt R."/>
            <person name="Kirk D."/>
            <person name="Rokhsar D.S."/>
        </authorList>
    </citation>
    <scope>NUCLEOTIDE SEQUENCE [LARGE SCALE GENOMIC DNA]</scope>
    <source>
        <strain evidence="4">f. Nagariensis / Eve</strain>
    </source>
</reference>
<evidence type="ECO:0000256" key="2">
    <source>
        <dbReference type="SAM" id="SignalP"/>
    </source>
</evidence>
<organism evidence="4">
    <name type="scientific">Volvox carteri f. nagariensis</name>
    <dbReference type="NCBI Taxonomy" id="3068"/>
    <lineage>
        <taxon>Eukaryota</taxon>
        <taxon>Viridiplantae</taxon>
        <taxon>Chlorophyta</taxon>
        <taxon>core chlorophytes</taxon>
        <taxon>Chlorophyceae</taxon>
        <taxon>CS clade</taxon>
        <taxon>Chlamydomonadales</taxon>
        <taxon>Volvocaceae</taxon>
        <taxon>Volvox</taxon>
    </lineage>
</organism>
<dbReference type="GeneID" id="9619993"/>
<feature type="signal peptide" evidence="2">
    <location>
        <begin position="1"/>
        <end position="21"/>
    </location>
</feature>
<dbReference type="EMBL" id="GL378384">
    <property type="protein sequence ID" value="EFJ42311.1"/>
    <property type="molecule type" value="Genomic_DNA"/>
</dbReference>
<dbReference type="AlphaFoldDB" id="D8UDH1"/>
<feature type="region of interest" description="Disordered" evidence="1">
    <location>
        <begin position="416"/>
        <end position="435"/>
    </location>
</feature>
<evidence type="ECO:0000313" key="4">
    <source>
        <dbReference type="Proteomes" id="UP000001058"/>
    </source>
</evidence>
<feature type="region of interest" description="Disordered" evidence="1">
    <location>
        <begin position="184"/>
        <end position="209"/>
    </location>
</feature>
<dbReference type="RefSeq" id="XP_002956709.1">
    <property type="nucleotide sequence ID" value="XM_002956663.1"/>
</dbReference>
<keyword evidence="4" id="KW-1185">Reference proteome</keyword>
<feature type="chain" id="PRO_5003124388" evidence="2">
    <location>
        <begin position="22"/>
        <end position="520"/>
    </location>
</feature>
<proteinExistence type="predicted"/>
<sequence>MALGWVLLALMVLGGIPLNWLYDDPLQLCRSQGDINTLGELALCMQRFVVPEGTIPPSLWREETGYIPSLQQRHDLDKFIRNMASASSAAACKKLLLPASLKRVYRPPRVFRDAEVRESVCLLLERTRGGRFVAGWAWLAVRPEPAAVGQLAKSEEEEEEEEEGHELASIGAAKAATRAGALATAAPGVMDDTQPSGTEQQRRRRGRQQQQQQLRWVKAWVGVWYRVVDWWFRSSWVTALWGFGNAGVEVGMETQAAEDEEAVAVVAAVGGGGFRGGWSPRGGRPLRRLHLGAPHPSFEGPVDLQAVALFRGLPSLARSVVVSGKHRRATAADSACLPGFGYPASDPSHNDRDAFNIISFALLQLHGKKEESCPVSTVFASGGFGSNATAFYSRKDTAVAALVAALEEVTGAAAAAAAAPPPPPAGTSSSSGGWTVSLPPDDPACALTATRNVFGRGVNGVPRRDVCTRPADAGGGSGGRSCFGSFVHVEQAEAARAPAVWALWVEALQMLQSWARVGDL</sequence>
<dbReference type="InParanoid" id="D8UDH1"/>
<dbReference type="OrthoDB" id="547103at2759"/>
<dbReference type="eggNOG" id="ENOG502T0AE">
    <property type="taxonomic scope" value="Eukaryota"/>
</dbReference>
<evidence type="ECO:0000313" key="3">
    <source>
        <dbReference type="EMBL" id="EFJ42311.1"/>
    </source>
</evidence>
<keyword evidence="2" id="KW-0732">Signal</keyword>
<accession>D8UDH1</accession>
<dbReference type="Proteomes" id="UP000001058">
    <property type="component" value="Unassembled WGS sequence"/>
</dbReference>
<name>D8UDH1_VOLCA</name>
<protein>
    <submittedName>
        <fullName evidence="3">Uncharacterized protein</fullName>
    </submittedName>
</protein>